<organism evidence="1">
    <name type="scientific">virus sp. ctDYl1</name>
    <dbReference type="NCBI Taxonomy" id="2826795"/>
    <lineage>
        <taxon>Viruses</taxon>
    </lineage>
</organism>
<dbReference type="EMBL" id="BK015846">
    <property type="protein sequence ID" value="DAE27833.1"/>
    <property type="molecule type" value="Genomic_DNA"/>
</dbReference>
<accession>A0A8S5R9U0</accession>
<evidence type="ECO:0000313" key="1">
    <source>
        <dbReference type="EMBL" id="DAE27833.1"/>
    </source>
</evidence>
<proteinExistence type="predicted"/>
<reference evidence="1" key="1">
    <citation type="journal article" date="2021" name="Proc. Natl. Acad. Sci. U.S.A.">
        <title>A Catalog of Tens of Thousands of Viruses from Human Metagenomes Reveals Hidden Associations with Chronic Diseases.</title>
        <authorList>
            <person name="Tisza M.J."/>
            <person name="Buck C.B."/>
        </authorList>
    </citation>
    <scope>NUCLEOTIDE SEQUENCE</scope>
    <source>
        <strain evidence="1">CtDYl1</strain>
    </source>
</reference>
<sequence>MKRKFFMILVLTSIFSSVTPVFAKTDKEILFRDIPWGTSFSDTKDLFPDQCLYGIQLDGINAMSTKEILTGMSDDSNVYDGKICLYAQPLDIADVDVAGYSTPYLNFYYSYSINENKIDFDDSNTLLYGAQYEFEPQDIDSMYSDLLEKLSSVYGNPDKTESDTTQWGIKNIYTWWYGANNTSLVLRASDLSDYDDDLENNKIYISYAWQKGDELLKTADDTLSQMQTDSESEVYGNGITNGL</sequence>
<protein>
    <submittedName>
        <fullName evidence="1">Uncharacterized protein</fullName>
    </submittedName>
</protein>
<name>A0A8S5R9U0_9VIRU</name>